<dbReference type="Pfam" id="PF10354">
    <property type="entry name" value="BMT5-like"/>
    <property type="match status" value="1"/>
</dbReference>
<dbReference type="InterPro" id="IPR019446">
    <property type="entry name" value="BMT5-like"/>
</dbReference>
<feature type="compositionally biased region" description="Basic and acidic residues" evidence="1">
    <location>
        <begin position="65"/>
        <end position="80"/>
    </location>
</feature>
<feature type="region of interest" description="Disordered" evidence="1">
    <location>
        <begin position="62"/>
        <end position="137"/>
    </location>
</feature>
<dbReference type="AlphaFoldDB" id="A0A811N452"/>
<dbReference type="PANTHER" id="PTHR11538">
    <property type="entry name" value="PHENYLALANYL-TRNA SYNTHETASE"/>
    <property type="match status" value="1"/>
</dbReference>
<organism evidence="3 4">
    <name type="scientific">Miscanthus lutarioriparius</name>
    <dbReference type="NCBI Taxonomy" id="422564"/>
    <lineage>
        <taxon>Eukaryota</taxon>
        <taxon>Viridiplantae</taxon>
        <taxon>Streptophyta</taxon>
        <taxon>Embryophyta</taxon>
        <taxon>Tracheophyta</taxon>
        <taxon>Spermatophyta</taxon>
        <taxon>Magnoliopsida</taxon>
        <taxon>Liliopsida</taxon>
        <taxon>Poales</taxon>
        <taxon>Poaceae</taxon>
        <taxon>PACMAD clade</taxon>
        <taxon>Panicoideae</taxon>
        <taxon>Andropogonodae</taxon>
        <taxon>Andropogoneae</taxon>
        <taxon>Saccharinae</taxon>
        <taxon>Miscanthus</taxon>
    </lineage>
</organism>
<dbReference type="GO" id="GO:0070475">
    <property type="term" value="P:rRNA base methylation"/>
    <property type="evidence" value="ECO:0007669"/>
    <property type="project" value="InterPro"/>
</dbReference>
<reference evidence="3" key="1">
    <citation type="submission" date="2020-10" db="EMBL/GenBank/DDBJ databases">
        <authorList>
            <person name="Han B."/>
            <person name="Lu T."/>
            <person name="Zhao Q."/>
            <person name="Huang X."/>
            <person name="Zhao Y."/>
        </authorList>
    </citation>
    <scope>NUCLEOTIDE SEQUENCE</scope>
</reference>
<dbReference type="GO" id="GO:0070042">
    <property type="term" value="F:rRNA (uridine-N3-)-methyltransferase activity"/>
    <property type="evidence" value="ECO:0007669"/>
    <property type="project" value="InterPro"/>
</dbReference>
<dbReference type="PANTHER" id="PTHR11538:SF97">
    <property type="entry name" value="25S RRNA (URIDINE-N(3))-METHYLTRANSFERASE BMT5-LIKE DOMAIN-CONTAINING PROTEIN"/>
    <property type="match status" value="1"/>
</dbReference>
<dbReference type="GO" id="GO:0005737">
    <property type="term" value="C:cytoplasm"/>
    <property type="evidence" value="ECO:0007669"/>
    <property type="project" value="TreeGrafter"/>
</dbReference>
<evidence type="ECO:0000259" key="2">
    <source>
        <dbReference type="Pfam" id="PF10354"/>
    </source>
</evidence>
<dbReference type="EMBL" id="CAJGYO010000003">
    <property type="protein sequence ID" value="CAD6218787.1"/>
    <property type="molecule type" value="Genomic_DNA"/>
</dbReference>
<sequence length="195" mass="20990">MAVATEAAAGGNGEGIPLPAGVAATAANGSQQGYPAEGVLVVGSMAPRAEGVLVIDLTAVTEEEEQKKDHSTAYARRESQIDLTAQTEEEGEDEKEAQGVDGPRAEGVPVMIDLTEESSDDDDDDEERRRSHTLKKKYSGAESNLTELKKMGAVTLHGVNAKTMKLHTDLKMRRFDRVIFNFPHAGFKGKKTNHI</sequence>
<feature type="domain" description="25S rRNA (uridine-N(3))-methyltransferase BMT5-like" evidence="2">
    <location>
        <begin position="132"/>
        <end position="193"/>
    </location>
</feature>
<evidence type="ECO:0000256" key="1">
    <source>
        <dbReference type="SAM" id="MobiDB-lite"/>
    </source>
</evidence>
<proteinExistence type="predicted"/>
<keyword evidence="4" id="KW-1185">Reference proteome</keyword>
<accession>A0A811N452</accession>
<comment type="caution">
    <text evidence="3">The sequence shown here is derived from an EMBL/GenBank/DDBJ whole genome shotgun (WGS) entry which is preliminary data.</text>
</comment>
<feature type="compositionally biased region" description="Acidic residues" evidence="1">
    <location>
        <begin position="114"/>
        <end position="126"/>
    </location>
</feature>
<protein>
    <recommendedName>
        <fullName evidence="2">25S rRNA (uridine-N(3))-methyltransferase BMT5-like domain-containing protein</fullName>
    </recommendedName>
</protein>
<name>A0A811N452_9POAL</name>
<dbReference type="OrthoDB" id="273345at2759"/>
<evidence type="ECO:0000313" key="4">
    <source>
        <dbReference type="Proteomes" id="UP000604825"/>
    </source>
</evidence>
<feature type="region of interest" description="Disordered" evidence="1">
    <location>
        <begin position="1"/>
        <end position="20"/>
    </location>
</feature>
<gene>
    <name evidence="3" type="ORF">NCGR_LOCUS12638</name>
</gene>
<evidence type="ECO:0000313" key="3">
    <source>
        <dbReference type="EMBL" id="CAD6218787.1"/>
    </source>
</evidence>
<dbReference type="Proteomes" id="UP000604825">
    <property type="component" value="Unassembled WGS sequence"/>
</dbReference>